<accession>A0A4Y1ZJF2</accession>
<reference evidence="1 2" key="1">
    <citation type="submission" date="2017-11" db="EMBL/GenBank/DDBJ databases">
        <title>Draft Genome Sequence of Sporolactobacillus inulinus NBRC 111894 Isolated from Koso, a Japanese Sugar-Vegetable Fermented Beverage.</title>
        <authorList>
            <person name="Chiou T.Y."/>
            <person name="Oshima K."/>
            <person name="Suda W."/>
            <person name="Hattori M."/>
            <person name="Takahashi T."/>
        </authorList>
    </citation>
    <scope>NUCLEOTIDE SEQUENCE [LARGE SCALE GENOMIC DNA]</scope>
    <source>
        <strain evidence="1 2">NBRC111894</strain>
    </source>
</reference>
<gene>
    <name evidence="1" type="ORF">NBRC111894_4072</name>
</gene>
<evidence type="ECO:0000313" key="2">
    <source>
        <dbReference type="Proteomes" id="UP000319716"/>
    </source>
</evidence>
<evidence type="ECO:0000313" key="1">
    <source>
        <dbReference type="EMBL" id="GAY78518.1"/>
    </source>
</evidence>
<sequence>MNEQQEQNHERVDYLFDTDLKIIQSSELFPFSLDSVLLARFAYVPIQKGSSWIFVPGVV</sequence>
<comment type="caution">
    <text evidence="1">The sequence shown here is derived from an EMBL/GenBank/DDBJ whole genome shotgun (WGS) entry which is preliminary data.</text>
</comment>
<dbReference type="EMBL" id="BEXB01000051">
    <property type="protein sequence ID" value="GAY78518.1"/>
    <property type="molecule type" value="Genomic_DNA"/>
</dbReference>
<protein>
    <submittedName>
        <fullName evidence="1">Uncharacterized protein</fullName>
    </submittedName>
</protein>
<proteinExistence type="predicted"/>
<organism evidence="1 2">
    <name type="scientific">Sporolactobacillus inulinus</name>
    <dbReference type="NCBI Taxonomy" id="2078"/>
    <lineage>
        <taxon>Bacteria</taxon>
        <taxon>Bacillati</taxon>
        <taxon>Bacillota</taxon>
        <taxon>Bacilli</taxon>
        <taxon>Bacillales</taxon>
        <taxon>Sporolactobacillaceae</taxon>
        <taxon>Sporolactobacillus</taxon>
    </lineage>
</organism>
<dbReference type="AlphaFoldDB" id="A0A4Y1ZJF2"/>
<name>A0A4Y1ZJF2_9BACL</name>
<dbReference type="Proteomes" id="UP000319716">
    <property type="component" value="Unassembled WGS sequence"/>
</dbReference>